<dbReference type="Pfam" id="PF13649">
    <property type="entry name" value="Methyltransf_25"/>
    <property type="match status" value="1"/>
</dbReference>
<evidence type="ECO:0000313" key="2">
    <source>
        <dbReference type="EMBL" id="MBJ6751666.1"/>
    </source>
</evidence>
<dbReference type="PANTHER" id="PTHR43591">
    <property type="entry name" value="METHYLTRANSFERASE"/>
    <property type="match status" value="1"/>
</dbReference>
<keyword evidence="2" id="KW-0808">Transferase</keyword>
<accession>A0ABS0YH98</accession>
<dbReference type="InterPro" id="IPR029063">
    <property type="entry name" value="SAM-dependent_MTases_sf"/>
</dbReference>
<dbReference type="RefSeq" id="WP_199390134.1">
    <property type="nucleotide sequence ID" value="NZ_JAEMHL010000008.1"/>
</dbReference>
<proteinExistence type="predicted"/>
<organism evidence="2 3">
    <name type="scientific">Geomonas anaerohicana</name>
    <dbReference type="NCBI Taxonomy" id="2798583"/>
    <lineage>
        <taxon>Bacteria</taxon>
        <taxon>Pseudomonadati</taxon>
        <taxon>Thermodesulfobacteriota</taxon>
        <taxon>Desulfuromonadia</taxon>
        <taxon>Geobacterales</taxon>
        <taxon>Geobacteraceae</taxon>
        <taxon>Geomonas</taxon>
    </lineage>
</organism>
<reference evidence="2 3" key="1">
    <citation type="submission" date="2020-12" db="EMBL/GenBank/DDBJ databases">
        <title>Geomonas sp. Red421, isolated from paddy soil.</title>
        <authorList>
            <person name="Xu Z."/>
            <person name="Zhang Z."/>
            <person name="Masuda Y."/>
            <person name="Itoh H."/>
            <person name="Senoo K."/>
        </authorList>
    </citation>
    <scope>NUCLEOTIDE SEQUENCE [LARGE SCALE GENOMIC DNA]</scope>
    <source>
        <strain evidence="2 3">Red421</strain>
    </source>
</reference>
<dbReference type="CDD" id="cd02440">
    <property type="entry name" value="AdoMet_MTases"/>
    <property type="match status" value="1"/>
</dbReference>
<dbReference type="Gene3D" id="3.40.50.150">
    <property type="entry name" value="Vaccinia Virus protein VP39"/>
    <property type="match status" value="1"/>
</dbReference>
<name>A0ABS0YH98_9BACT</name>
<dbReference type="Proteomes" id="UP000614714">
    <property type="component" value="Unassembled WGS sequence"/>
</dbReference>
<keyword evidence="3" id="KW-1185">Reference proteome</keyword>
<protein>
    <submittedName>
        <fullName evidence="2">Methyltransferase domain-containing protein</fullName>
    </submittedName>
</protein>
<feature type="domain" description="Methyltransferase" evidence="1">
    <location>
        <begin position="62"/>
        <end position="160"/>
    </location>
</feature>
<dbReference type="GO" id="GO:0032259">
    <property type="term" value="P:methylation"/>
    <property type="evidence" value="ECO:0007669"/>
    <property type="project" value="UniProtKB-KW"/>
</dbReference>
<evidence type="ECO:0000259" key="1">
    <source>
        <dbReference type="Pfam" id="PF13649"/>
    </source>
</evidence>
<keyword evidence="2" id="KW-0489">Methyltransferase</keyword>
<dbReference type="InterPro" id="IPR041698">
    <property type="entry name" value="Methyltransf_25"/>
</dbReference>
<dbReference type="SUPFAM" id="SSF53335">
    <property type="entry name" value="S-adenosyl-L-methionine-dependent methyltransferases"/>
    <property type="match status" value="1"/>
</dbReference>
<dbReference type="GO" id="GO:0008168">
    <property type="term" value="F:methyltransferase activity"/>
    <property type="evidence" value="ECO:0007669"/>
    <property type="project" value="UniProtKB-KW"/>
</dbReference>
<evidence type="ECO:0000313" key="3">
    <source>
        <dbReference type="Proteomes" id="UP000614714"/>
    </source>
</evidence>
<comment type="caution">
    <text evidence="2">The sequence shown here is derived from an EMBL/GenBank/DDBJ whole genome shotgun (WGS) entry which is preliminary data.</text>
</comment>
<dbReference type="PANTHER" id="PTHR43591:SF24">
    <property type="entry name" value="2-METHOXY-6-POLYPRENYL-1,4-BENZOQUINOL METHYLASE, MITOCHONDRIAL"/>
    <property type="match status" value="1"/>
</dbReference>
<sequence length="235" mass="26398">MPFIPRKRTALEFLDLPPEVCTQEELEGSLSDLRTVNRYLGDTRALLKHLAAKLQGRRHLSVLDVATGSADLPVALVEWAREKGIDIQVTAVDLNSRIVEIAREYASGYPEIKLLVADALQLPFREHSFDVVLCSKTLHHMKEPEAVRAMKEMLRVARRGFIVIDLRRSWVAYALIYVLTRIFTSNRMTRYDGPLSVLKAFTAGELRACAAKAGATTIDVHREPFWLLVVSGESA</sequence>
<gene>
    <name evidence="2" type="ORF">JFN91_15730</name>
</gene>
<dbReference type="EMBL" id="JAEMHL010000008">
    <property type="protein sequence ID" value="MBJ6751666.1"/>
    <property type="molecule type" value="Genomic_DNA"/>
</dbReference>